<dbReference type="RefSeq" id="WP_235311350.1">
    <property type="nucleotide sequence ID" value="NZ_JAKGAS010000003.1"/>
</dbReference>
<proteinExistence type="predicted"/>
<name>A0ABS9D4D6_9ALTE</name>
<comment type="caution">
    <text evidence="1">The sequence shown here is derived from an EMBL/GenBank/DDBJ whole genome shotgun (WGS) entry which is preliminary data.</text>
</comment>
<evidence type="ECO:0000313" key="2">
    <source>
        <dbReference type="Proteomes" id="UP001521137"/>
    </source>
</evidence>
<dbReference type="Proteomes" id="UP001521137">
    <property type="component" value="Unassembled WGS sequence"/>
</dbReference>
<protein>
    <submittedName>
        <fullName evidence="1">Uncharacterized protein</fullName>
    </submittedName>
</protein>
<accession>A0ABS9D4D6</accession>
<keyword evidence="2" id="KW-1185">Reference proteome</keyword>
<evidence type="ECO:0000313" key="1">
    <source>
        <dbReference type="EMBL" id="MCF2947817.1"/>
    </source>
</evidence>
<dbReference type="EMBL" id="JAKGAS010000003">
    <property type="protein sequence ID" value="MCF2947817.1"/>
    <property type="molecule type" value="Genomic_DNA"/>
</dbReference>
<sequence>MKSLKWTLVLIPVAGLLYWVVAEDEPIRSDIELTKNVMSPVSNQANNPFQTKTSQTNSSITNAAPAAVAATSNGQTTTLSPETHAQRETLTQELAELRNCKQTASCPIDDSDPRASSFLLAKQLSEKLQRYAELHSSNQYYDQQTAQITQDYLTYPDGHVQSAALDLMQEQAPNTESAKVLIDALQSSYDGKLMKQAMEELQRYPELEAAITELFTNHLQTGAFNLAQELAKNIDDFIHANNIEQYKALADSLPPRSAKSKYLKSAILEAEFGLTEVNP</sequence>
<gene>
    <name evidence="1" type="ORF">L0668_06850</name>
</gene>
<organism evidence="1 2">
    <name type="scientific">Paraglaciecola algarum</name>
    <dbReference type="NCBI Taxonomy" id="3050085"/>
    <lineage>
        <taxon>Bacteria</taxon>
        <taxon>Pseudomonadati</taxon>
        <taxon>Pseudomonadota</taxon>
        <taxon>Gammaproteobacteria</taxon>
        <taxon>Alteromonadales</taxon>
        <taxon>Alteromonadaceae</taxon>
        <taxon>Paraglaciecola</taxon>
    </lineage>
</organism>
<reference evidence="1 2" key="1">
    <citation type="submission" date="2022-01" db="EMBL/GenBank/DDBJ databases">
        <title>Paraglaciecola sp. G1-23.</title>
        <authorList>
            <person name="Jin M.S."/>
            <person name="Han D.M."/>
            <person name="Kim H.M."/>
            <person name="Jeon C.O."/>
        </authorList>
    </citation>
    <scope>NUCLEOTIDE SEQUENCE [LARGE SCALE GENOMIC DNA]</scope>
    <source>
        <strain evidence="1 2">G1-23</strain>
    </source>
</reference>